<dbReference type="GO" id="GO:0016485">
    <property type="term" value="P:protein processing"/>
    <property type="evidence" value="ECO:0000318"/>
    <property type="project" value="GO_Central"/>
</dbReference>
<dbReference type="AlphaFoldDB" id="A2E5W2"/>
<evidence type="ECO:0000313" key="5">
    <source>
        <dbReference type="Proteomes" id="UP000001542"/>
    </source>
</evidence>
<evidence type="ECO:0000256" key="1">
    <source>
        <dbReference type="ARBA" id="ARBA00022670"/>
    </source>
</evidence>
<keyword evidence="5" id="KW-1185">Reference proteome</keyword>
<dbReference type="GO" id="GO:0016020">
    <property type="term" value="C:membrane"/>
    <property type="evidence" value="ECO:0000318"/>
    <property type="project" value="GO_Central"/>
</dbReference>
<evidence type="ECO:0000313" key="4">
    <source>
        <dbReference type="EMBL" id="EAY11919.1"/>
    </source>
</evidence>
<dbReference type="VEuPathDB" id="TrichDB:TVAGG3_0337860"/>
<name>A2E5W2_TRIV3</name>
<gene>
    <name evidence="4" type="ORF">TVAG_399240</name>
</gene>
<evidence type="ECO:0008006" key="6">
    <source>
        <dbReference type="Google" id="ProtNLM"/>
    </source>
</evidence>
<dbReference type="Gene3D" id="3.40.50.200">
    <property type="entry name" value="Peptidase S8/S53 domain"/>
    <property type="match status" value="1"/>
</dbReference>
<dbReference type="SUPFAM" id="SSF52743">
    <property type="entry name" value="Subtilisin-like"/>
    <property type="match status" value="1"/>
</dbReference>
<dbReference type="EMBL" id="DS113310">
    <property type="protein sequence ID" value="EAY11919.1"/>
    <property type="molecule type" value="Genomic_DNA"/>
</dbReference>
<dbReference type="Proteomes" id="UP000001542">
    <property type="component" value="Unassembled WGS sequence"/>
</dbReference>
<evidence type="ECO:0000256" key="3">
    <source>
        <dbReference type="ARBA" id="ARBA00022825"/>
    </source>
</evidence>
<proteinExistence type="predicted"/>
<dbReference type="InterPro" id="IPR036852">
    <property type="entry name" value="Peptidase_S8/S53_dom_sf"/>
</dbReference>
<dbReference type="PANTHER" id="PTHR42884:SF14">
    <property type="entry name" value="NEUROENDOCRINE CONVERTASE 1"/>
    <property type="match status" value="1"/>
</dbReference>
<protein>
    <recommendedName>
        <fullName evidence="6">Peptidase S8/S53 domain-containing protein</fullName>
    </recommendedName>
</protein>
<accession>A2E5W2</accession>
<dbReference type="GO" id="GO:0004252">
    <property type="term" value="F:serine-type endopeptidase activity"/>
    <property type="evidence" value="ECO:0000318"/>
    <property type="project" value="GO_Central"/>
</dbReference>
<reference evidence="4" key="1">
    <citation type="submission" date="2006-10" db="EMBL/GenBank/DDBJ databases">
        <authorList>
            <person name="Amadeo P."/>
            <person name="Zhao Q."/>
            <person name="Wortman J."/>
            <person name="Fraser-Liggett C."/>
            <person name="Carlton J."/>
        </authorList>
    </citation>
    <scope>NUCLEOTIDE SEQUENCE</scope>
    <source>
        <strain evidence="4">G3</strain>
    </source>
</reference>
<dbReference type="InParanoid" id="A2E5W2"/>
<reference evidence="4" key="2">
    <citation type="journal article" date="2007" name="Science">
        <title>Draft genome sequence of the sexually transmitted pathogen Trichomonas vaginalis.</title>
        <authorList>
            <person name="Carlton J.M."/>
            <person name="Hirt R.P."/>
            <person name="Silva J.C."/>
            <person name="Delcher A.L."/>
            <person name="Schatz M."/>
            <person name="Zhao Q."/>
            <person name="Wortman J.R."/>
            <person name="Bidwell S.L."/>
            <person name="Alsmark U.C.M."/>
            <person name="Besteiro S."/>
            <person name="Sicheritz-Ponten T."/>
            <person name="Noel C.J."/>
            <person name="Dacks J.B."/>
            <person name="Foster P.G."/>
            <person name="Simillion C."/>
            <person name="Van de Peer Y."/>
            <person name="Miranda-Saavedra D."/>
            <person name="Barton G.J."/>
            <person name="Westrop G.D."/>
            <person name="Mueller S."/>
            <person name="Dessi D."/>
            <person name="Fiori P.L."/>
            <person name="Ren Q."/>
            <person name="Paulsen I."/>
            <person name="Zhang H."/>
            <person name="Bastida-Corcuera F.D."/>
            <person name="Simoes-Barbosa A."/>
            <person name="Brown M.T."/>
            <person name="Hayes R.D."/>
            <person name="Mukherjee M."/>
            <person name="Okumura C.Y."/>
            <person name="Schneider R."/>
            <person name="Smith A.J."/>
            <person name="Vanacova S."/>
            <person name="Villalvazo M."/>
            <person name="Haas B.J."/>
            <person name="Pertea M."/>
            <person name="Feldblyum T.V."/>
            <person name="Utterback T.R."/>
            <person name="Shu C.L."/>
            <person name="Osoegawa K."/>
            <person name="de Jong P.J."/>
            <person name="Hrdy I."/>
            <person name="Horvathova L."/>
            <person name="Zubacova Z."/>
            <person name="Dolezal P."/>
            <person name="Malik S.B."/>
            <person name="Logsdon J.M. Jr."/>
            <person name="Henze K."/>
            <person name="Gupta A."/>
            <person name="Wang C.C."/>
            <person name="Dunne R.L."/>
            <person name="Upcroft J.A."/>
            <person name="Upcroft P."/>
            <person name="White O."/>
            <person name="Salzberg S.L."/>
            <person name="Tang P."/>
            <person name="Chiu C.-H."/>
            <person name="Lee Y.-S."/>
            <person name="Embley T.M."/>
            <person name="Coombs G.H."/>
            <person name="Mottram J.C."/>
            <person name="Tachezy J."/>
            <person name="Fraser-Liggett C.M."/>
            <person name="Johnson P.J."/>
        </authorList>
    </citation>
    <scope>NUCLEOTIDE SEQUENCE [LARGE SCALE GENOMIC DNA]</scope>
    <source>
        <strain evidence="4">G3</strain>
    </source>
</reference>
<dbReference type="VEuPathDB" id="TrichDB:TVAG_270490"/>
<keyword evidence="2" id="KW-0378">Hydrolase</keyword>
<dbReference type="PANTHER" id="PTHR42884">
    <property type="entry name" value="PROPROTEIN CONVERTASE SUBTILISIN/KEXIN-RELATED"/>
    <property type="match status" value="1"/>
</dbReference>
<dbReference type="STRING" id="5722.A2E5W2"/>
<keyword evidence="1" id="KW-0645">Protease</keyword>
<keyword evidence="3" id="KW-0720">Serine protease</keyword>
<sequence>MFFLLSGKILCEMPSDPLLDKQFDLNNIGVYDSEAGEDLNLFPIWKNENLTGKNVVFSIAGNGCYNSHKDLIQNQLSDKHFNFDDNTTEVQPSQSDKYSGYSTGLLGIALGEANDICTAGISHASNYICIKSTKNDVDSRIQSMKYENINTDVKLIALEKLFIKENDSSDYVKFYSPLENKQIDSSITSQDAPIFITSSGFEAKSGFDTNFDPISRNPNVITVSDTTPSGSRSYWSGKGSSVLINALSGGSSNIYGSQRDLPYPPTIGIADSTSCDTDFTLMVLDLQM</sequence>
<evidence type="ECO:0000256" key="2">
    <source>
        <dbReference type="ARBA" id="ARBA00022801"/>
    </source>
</evidence>
<organism evidence="4 5">
    <name type="scientific">Trichomonas vaginalis (strain ATCC PRA-98 / G3)</name>
    <dbReference type="NCBI Taxonomy" id="412133"/>
    <lineage>
        <taxon>Eukaryota</taxon>
        <taxon>Metamonada</taxon>
        <taxon>Parabasalia</taxon>
        <taxon>Trichomonadida</taxon>
        <taxon>Trichomonadidae</taxon>
        <taxon>Trichomonas</taxon>
    </lineage>
</organism>